<dbReference type="EMBL" id="CP044399">
    <property type="protein sequence ID" value="QFI39479.1"/>
    <property type="molecule type" value="Genomic_DNA"/>
</dbReference>
<dbReference type="Gene3D" id="3.40.50.10600">
    <property type="entry name" value="SpoIIaa-like domains"/>
    <property type="match status" value="1"/>
</dbReference>
<dbReference type="RefSeq" id="WP_019441266.1">
    <property type="nucleotide sequence ID" value="NZ_ALOE01000014.1"/>
</dbReference>
<dbReference type="SUPFAM" id="SSF52091">
    <property type="entry name" value="SpoIIaa-like"/>
    <property type="match status" value="1"/>
</dbReference>
<dbReference type="InterPro" id="IPR036513">
    <property type="entry name" value="STAS_dom_sf"/>
</dbReference>
<dbReference type="Pfam" id="PF11964">
    <property type="entry name" value="SpoIIAA-like"/>
    <property type="match status" value="1"/>
</dbReference>
<protein>
    <submittedName>
        <fullName evidence="1">STAS/SEC14 domain-containing protein</fullName>
    </submittedName>
</protein>
<dbReference type="InterPro" id="IPR038396">
    <property type="entry name" value="SpoIIAA-like_sf"/>
</dbReference>
<dbReference type="InterPro" id="IPR021866">
    <property type="entry name" value="SpoIIAA-like"/>
</dbReference>
<dbReference type="Proteomes" id="UP000327424">
    <property type="component" value="Chromosome"/>
</dbReference>
<name>A0A5J6WMW1_MORMI</name>
<dbReference type="AlphaFoldDB" id="A0A5J6WMW1"/>
<sequence length="121" mass="14016">MITIINLAEANLFINLSQTITHNDYETVLEPVITDILKQHPQVNVCVVFADDFTGFELHALVDDAMMGIKYWQYWHKIAFIAEPKWLHKMATMLEGINPIAVESFSTTLQAELWFNEEEIF</sequence>
<keyword evidence="2" id="KW-1185">Reference proteome</keyword>
<organism evidence="1 2">
    <name type="scientific">Moritella marina ATCC 15381</name>
    <dbReference type="NCBI Taxonomy" id="1202962"/>
    <lineage>
        <taxon>Bacteria</taxon>
        <taxon>Pseudomonadati</taxon>
        <taxon>Pseudomonadota</taxon>
        <taxon>Gammaproteobacteria</taxon>
        <taxon>Alteromonadales</taxon>
        <taxon>Moritellaceae</taxon>
        <taxon>Moritella</taxon>
    </lineage>
</organism>
<proteinExistence type="predicted"/>
<accession>A0A5J6WMW1</accession>
<reference evidence="1 2" key="1">
    <citation type="submission" date="2019-09" db="EMBL/GenBank/DDBJ databases">
        <title>Hybrid Assembly of the complete Genome of the Deep-Sea Bacterium Moritella marina from long Nanopore and Illumina reads.</title>
        <authorList>
            <person name="Magin S."/>
            <person name="Georgoulis A."/>
            <person name="Papadimitriou K."/>
            <person name="Iliakis G."/>
            <person name="Vorgias C.E."/>
        </authorList>
    </citation>
    <scope>NUCLEOTIDE SEQUENCE [LARGE SCALE GENOMIC DNA]</scope>
    <source>
        <strain evidence="1 2">MP-1</strain>
    </source>
</reference>
<gene>
    <name evidence="1" type="ORF">FR932_17350</name>
</gene>
<dbReference type="OrthoDB" id="555504at2"/>
<evidence type="ECO:0000313" key="1">
    <source>
        <dbReference type="EMBL" id="QFI39479.1"/>
    </source>
</evidence>
<dbReference type="KEGG" id="mmaa:FR932_17350"/>
<evidence type="ECO:0000313" key="2">
    <source>
        <dbReference type="Proteomes" id="UP000327424"/>
    </source>
</evidence>